<reference evidence="1 2" key="1">
    <citation type="submission" date="2017-07" db="EMBL/GenBank/DDBJ databases">
        <title>The complete genome sequence of Bacillus mesonae strain H20-5, an efficient strain improving plant abiotic stress resistance.</title>
        <authorList>
            <person name="Kim S.Y."/>
            <person name="Song H."/>
            <person name="Sang M.K."/>
            <person name="Weon H.-Y."/>
            <person name="Song J."/>
        </authorList>
    </citation>
    <scope>NUCLEOTIDE SEQUENCE [LARGE SCALE GENOMIC DNA]</scope>
    <source>
        <strain evidence="1 2">H20-5</strain>
    </source>
</reference>
<gene>
    <name evidence="1" type="ORF">CHR53_18655</name>
</gene>
<organism evidence="1 2">
    <name type="scientific">Neobacillus mesonae</name>
    <dbReference type="NCBI Taxonomy" id="1193713"/>
    <lineage>
        <taxon>Bacteria</taxon>
        <taxon>Bacillati</taxon>
        <taxon>Bacillota</taxon>
        <taxon>Bacilli</taxon>
        <taxon>Bacillales</taxon>
        <taxon>Bacillaceae</taxon>
        <taxon>Neobacillus</taxon>
    </lineage>
</organism>
<dbReference type="Proteomes" id="UP000282892">
    <property type="component" value="Chromosome"/>
</dbReference>
<keyword evidence="2" id="KW-1185">Reference proteome</keyword>
<evidence type="ECO:0000313" key="1">
    <source>
        <dbReference type="EMBL" id="AZU63114.1"/>
    </source>
</evidence>
<dbReference type="EMBL" id="CP022572">
    <property type="protein sequence ID" value="AZU63114.1"/>
    <property type="molecule type" value="Genomic_DNA"/>
</dbReference>
<protein>
    <submittedName>
        <fullName evidence="1">Uncharacterized protein</fullName>
    </submittedName>
</protein>
<proteinExistence type="predicted"/>
<dbReference type="AlphaFoldDB" id="A0A3T0I193"/>
<dbReference type="OrthoDB" id="2927792at2"/>
<dbReference type="RefSeq" id="WP_066384937.1">
    <property type="nucleotide sequence ID" value="NZ_CP022572.1"/>
</dbReference>
<sequence length="91" mass="10560">MTDSSTEKGKILSMLEEIHGQLEELESVLEDSFSDHRNKLNMTEREKIFHTANKLSIMENKVAQLDLHSQEEQEIVYNQSPKVQNLNLAFK</sequence>
<accession>A0A3T0I193</accession>
<dbReference type="STRING" id="1193713.GCA_001636315_00567"/>
<name>A0A3T0I193_9BACI</name>
<dbReference type="KEGG" id="nmk:CHR53_18655"/>
<evidence type="ECO:0000313" key="2">
    <source>
        <dbReference type="Proteomes" id="UP000282892"/>
    </source>
</evidence>